<evidence type="ECO:0000256" key="7">
    <source>
        <dbReference type="ARBA" id="ARBA00022840"/>
    </source>
</evidence>
<dbReference type="FunFam" id="3.40.50.620:FF:000013">
    <property type="entry name" value="Pantothenate synthetase"/>
    <property type="match status" value="1"/>
</dbReference>
<dbReference type="GO" id="GO:0004592">
    <property type="term" value="F:pantoate-beta-alanine ligase activity"/>
    <property type="evidence" value="ECO:0007669"/>
    <property type="project" value="UniProtKB-UniRule"/>
</dbReference>
<reference evidence="10 11" key="1">
    <citation type="submission" date="2013-08" db="EMBL/GenBank/DDBJ databases">
        <authorList>
            <person name="Huang J."/>
            <person name="Wang G."/>
        </authorList>
    </citation>
    <scope>NUCLEOTIDE SEQUENCE [LARGE SCALE GENOMIC DNA]</scope>
    <source>
        <strain evidence="10 11">BH030004</strain>
    </source>
</reference>
<keyword evidence="7 9" id="KW-0067">ATP-binding</keyword>
<dbReference type="Pfam" id="PF02569">
    <property type="entry name" value="Pantoate_ligase"/>
    <property type="match status" value="1"/>
</dbReference>
<comment type="catalytic activity">
    <reaction evidence="8 9">
        <text>(R)-pantoate + beta-alanine + ATP = (R)-pantothenate + AMP + diphosphate + H(+)</text>
        <dbReference type="Rhea" id="RHEA:10912"/>
        <dbReference type="ChEBI" id="CHEBI:15378"/>
        <dbReference type="ChEBI" id="CHEBI:15980"/>
        <dbReference type="ChEBI" id="CHEBI:29032"/>
        <dbReference type="ChEBI" id="CHEBI:30616"/>
        <dbReference type="ChEBI" id="CHEBI:33019"/>
        <dbReference type="ChEBI" id="CHEBI:57966"/>
        <dbReference type="ChEBI" id="CHEBI:456215"/>
        <dbReference type="EC" id="6.3.2.1"/>
    </reaction>
</comment>
<evidence type="ECO:0000256" key="8">
    <source>
        <dbReference type="ARBA" id="ARBA00048258"/>
    </source>
</evidence>
<dbReference type="EMBL" id="AVPF01000039">
    <property type="protein sequence ID" value="KGX85532.1"/>
    <property type="molecule type" value="Genomic_DNA"/>
</dbReference>
<feature type="binding site" evidence="9">
    <location>
        <position position="61"/>
    </location>
    <ligand>
        <name>(R)-pantoate</name>
        <dbReference type="ChEBI" id="CHEBI:15980"/>
    </ligand>
</feature>
<dbReference type="GO" id="GO:0015940">
    <property type="term" value="P:pantothenate biosynthetic process"/>
    <property type="evidence" value="ECO:0007669"/>
    <property type="project" value="UniProtKB-UniRule"/>
</dbReference>
<dbReference type="AlphaFoldDB" id="A0A0A5HPL1"/>
<evidence type="ECO:0000256" key="1">
    <source>
        <dbReference type="ARBA" id="ARBA00004990"/>
    </source>
</evidence>
<comment type="subunit">
    <text evidence="9">Homodimer.</text>
</comment>
<dbReference type="InterPro" id="IPR042176">
    <property type="entry name" value="Pantoate_ligase_C"/>
</dbReference>
<sequence>MNIITTIQEMKETVAKLKKDGNTIGFVPTMGYLHEGHRKLMAEARQENDVVVASIFVNPLQFGPNEDYDRYPRDEDHDQKAIKEEKVDILFYPHVNEMYPKEQTIQMIVQRRVNVLCGKSREGHFDGVVTVLTKLFNIVHPDRIYFGMKDAQQVAVVDALLEDYNFSITLRPVDTVREADGLAKSSRNVNLSSQERKEAPNIYQALETGKKLVEQGEMDPEVVIEEVSRFIREHTHGKIDYVDCLSYPELEKVETINRQMILAVAVQFEHARLIDNIVFSSNGQPSTAIV</sequence>
<feature type="binding site" evidence="9">
    <location>
        <position position="176"/>
    </location>
    <ligand>
        <name>ATP</name>
        <dbReference type="ChEBI" id="CHEBI:30616"/>
    </ligand>
</feature>
<dbReference type="RefSeq" id="WP_027447184.1">
    <property type="nucleotide sequence ID" value="NZ_AULJ01000050.1"/>
</dbReference>
<evidence type="ECO:0000313" key="11">
    <source>
        <dbReference type="Proteomes" id="UP000030403"/>
    </source>
</evidence>
<name>A0A0A5HPL1_9BACI</name>
<evidence type="ECO:0000256" key="9">
    <source>
        <dbReference type="HAMAP-Rule" id="MF_00158"/>
    </source>
</evidence>
<dbReference type="UniPathway" id="UPA00028">
    <property type="reaction ID" value="UER00005"/>
</dbReference>
<feature type="active site" description="Proton donor" evidence="9">
    <location>
        <position position="37"/>
    </location>
</feature>
<comment type="pathway">
    <text evidence="1 9">Cofactor biosynthesis; (R)-pantothenate biosynthesis; (R)-pantothenate from (R)-pantoate and beta-alanine: step 1/1.</text>
</comment>
<dbReference type="HAMAP" id="MF_00158">
    <property type="entry name" value="PanC"/>
    <property type="match status" value="1"/>
</dbReference>
<gene>
    <name evidence="9" type="primary">panC</name>
    <name evidence="10" type="ORF">N783_14530</name>
</gene>
<comment type="miscellaneous">
    <text evidence="9">The reaction proceeds by a bi uni uni bi ping pong mechanism.</text>
</comment>
<evidence type="ECO:0000256" key="2">
    <source>
        <dbReference type="ARBA" id="ARBA00009256"/>
    </source>
</evidence>
<dbReference type="Proteomes" id="UP000030403">
    <property type="component" value="Unassembled WGS sequence"/>
</dbReference>
<evidence type="ECO:0000313" key="10">
    <source>
        <dbReference type="EMBL" id="KGX85532.1"/>
    </source>
</evidence>
<feature type="binding site" evidence="9">
    <location>
        <begin position="147"/>
        <end position="150"/>
    </location>
    <ligand>
        <name>ATP</name>
        <dbReference type="ChEBI" id="CHEBI:30616"/>
    </ligand>
</feature>
<dbReference type="Gene3D" id="3.30.1300.10">
    <property type="entry name" value="Pantoate-beta-alanine ligase, C-terminal domain"/>
    <property type="match status" value="1"/>
</dbReference>
<evidence type="ECO:0000256" key="6">
    <source>
        <dbReference type="ARBA" id="ARBA00022741"/>
    </source>
</evidence>
<proteinExistence type="inferred from homology"/>
<dbReference type="eggNOG" id="COG0414">
    <property type="taxonomic scope" value="Bacteria"/>
</dbReference>
<dbReference type="InterPro" id="IPR004821">
    <property type="entry name" value="Cyt_trans-like"/>
</dbReference>
<dbReference type="CDD" id="cd00560">
    <property type="entry name" value="PanC"/>
    <property type="match status" value="1"/>
</dbReference>
<dbReference type="InterPro" id="IPR003721">
    <property type="entry name" value="Pantoate_ligase"/>
</dbReference>
<dbReference type="GO" id="GO:0005524">
    <property type="term" value="F:ATP binding"/>
    <property type="evidence" value="ECO:0007669"/>
    <property type="project" value="UniProtKB-KW"/>
</dbReference>
<dbReference type="PANTHER" id="PTHR21299:SF1">
    <property type="entry name" value="PANTOATE--BETA-ALANINE LIGASE"/>
    <property type="match status" value="1"/>
</dbReference>
<dbReference type="NCBIfam" id="TIGR00018">
    <property type="entry name" value="panC"/>
    <property type="match status" value="1"/>
</dbReference>
<keyword evidence="4 9" id="KW-0436">Ligase</keyword>
<comment type="subcellular location">
    <subcellularLocation>
        <location evidence="9">Cytoplasm</location>
    </subcellularLocation>
</comment>
<keyword evidence="5 9" id="KW-0566">Pantothenate biosynthesis</keyword>
<dbReference type="InterPro" id="IPR014729">
    <property type="entry name" value="Rossmann-like_a/b/a_fold"/>
</dbReference>
<evidence type="ECO:0000256" key="3">
    <source>
        <dbReference type="ARBA" id="ARBA00022490"/>
    </source>
</evidence>
<dbReference type="OrthoDB" id="9773087at2"/>
<comment type="function">
    <text evidence="9">Catalyzes the condensation of pantoate with beta-alanine in an ATP-dependent reaction via a pantoyl-adenylate intermediate.</text>
</comment>
<accession>A0A0A5HPL1</accession>
<feature type="binding site" evidence="9">
    <location>
        <position position="153"/>
    </location>
    <ligand>
        <name>(R)-pantoate</name>
        <dbReference type="ChEBI" id="CHEBI:15980"/>
    </ligand>
</feature>
<dbReference type="GO" id="GO:0005829">
    <property type="term" value="C:cytosol"/>
    <property type="evidence" value="ECO:0007669"/>
    <property type="project" value="TreeGrafter"/>
</dbReference>
<feature type="binding site" evidence="9">
    <location>
        <begin position="30"/>
        <end position="37"/>
    </location>
    <ligand>
        <name>ATP</name>
        <dbReference type="ChEBI" id="CHEBI:30616"/>
    </ligand>
</feature>
<keyword evidence="3 9" id="KW-0963">Cytoplasm</keyword>
<dbReference type="SUPFAM" id="SSF52374">
    <property type="entry name" value="Nucleotidylyl transferase"/>
    <property type="match status" value="1"/>
</dbReference>
<dbReference type="EC" id="6.3.2.1" evidence="9"/>
<feature type="binding site" evidence="9">
    <location>
        <position position="61"/>
    </location>
    <ligand>
        <name>beta-alanine</name>
        <dbReference type="ChEBI" id="CHEBI:57966"/>
    </ligand>
</feature>
<feature type="binding site" evidence="9">
    <location>
        <begin position="184"/>
        <end position="187"/>
    </location>
    <ligand>
        <name>ATP</name>
        <dbReference type="ChEBI" id="CHEBI:30616"/>
    </ligand>
</feature>
<organism evidence="10 11">
    <name type="scientific">Pontibacillus marinus BH030004 = DSM 16465</name>
    <dbReference type="NCBI Taxonomy" id="1385511"/>
    <lineage>
        <taxon>Bacteria</taxon>
        <taxon>Bacillati</taxon>
        <taxon>Bacillota</taxon>
        <taxon>Bacilli</taxon>
        <taxon>Bacillales</taxon>
        <taxon>Bacillaceae</taxon>
        <taxon>Pontibacillus</taxon>
    </lineage>
</organism>
<evidence type="ECO:0000256" key="5">
    <source>
        <dbReference type="ARBA" id="ARBA00022655"/>
    </source>
</evidence>
<dbReference type="PANTHER" id="PTHR21299">
    <property type="entry name" value="CYTIDYLATE KINASE/PANTOATE-BETA-ALANINE LIGASE"/>
    <property type="match status" value="1"/>
</dbReference>
<keyword evidence="6 9" id="KW-0547">Nucleotide-binding</keyword>
<dbReference type="FunFam" id="3.30.1300.10:FF:000001">
    <property type="entry name" value="Pantothenate synthetase"/>
    <property type="match status" value="1"/>
</dbReference>
<dbReference type="STRING" id="1385511.GCA_000425225_03615"/>
<dbReference type="Gene3D" id="3.40.50.620">
    <property type="entry name" value="HUPs"/>
    <property type="match status" value="1"/>
</dbReference>
<keyword evidence="11" id="KW-1185">Reference proteome</keyword>
<protein>
    <recommendedName>
        <fullName evidence="9">Pantothenate synthetase</fullName>
        <shortName evidence="9">PS</shortName>
        <ecNumber evidence="9">6.3.2.1</ecNumber>
    </recommendedName>
    <alternativeName>
        <fullName evidence="9">Pantoate--beta-alanine ligase</fullName>
    </alternativeName>
    <alternativeName>
        <fullName evidence="9">Pantoate-activating enzyme</fullName>
    </alternativeName>
</protein>
<comment type="similarity">
    <text evidence="2 9">Belongs to the pantothenate synthetase family.</text>
</comment>
<dbReference type="NCBIfam" id="TIGR00125">
    <property type="entry name" value="cyt_tran_rel"/>
    <property type="match status" value="1"/>
</dbReference>
<comment type="caution">
    <text evidence="10">The sequence shown here is derived from an EMBL/GenBank/DDBJ whole genome shotgun (WGS) entry which is preliminary data.</text>
</comment>
<evidence type="ECO:0000256" key="4">
    <source>
        <dbReference type="ARBA" id="ARBA00022598"/>
    </source>
</evidence>